<sequence length="357" mass="38431">MLRTLLVGLGRSGTGLHLPVLLRARRAEPGLFAAGPVVGVDPGRTPAAPDGLTVAAGLRDARRLLDPDRTVVHLCTPPTVRDGVLEEVAALGFRRLVVEKPLAADRAALRRVRATVDRHHLDVTVVAPWLHSALTDRLATLLGDGTLGAVRHIGVTQHKPRFRRSLTASSHTSAFEVEVPHAVGVLLRLLGDAHTEDASWSDVRLGDAVAPRLGTARLRLTHHTGGRSEVYSDLTSPVRRRRIVIDTDHARLTGDYPISEDDDVAQLLVEHRPGGGSTTVTRELLPDDALTRCLIRAYRHAAGRTAPDDAILPGGPGDLGLHIRTVELLDDARRLAAMARPHHPLTTDRKEVAGHAG</sequence>
<gene>
    <name evidence="1" type="ORF">FNZ23_15055</name>
</gene>
<protein>
    <recommendedName>
        <fullName evidence="3">Oxidoreductase</fullName>
    </recommendedName>
</protein>
<dbReference type="InterPro" id="IPR036291">
    <property type="entry name" value="NAD(P)-bd_dom_sf"/>
</dbReference>
<accession>A0A553ZEJ9</accession>
<proteinExistence type="predicted"/>
<keyword evidence="2" id="KW-1185">Reference proteome</keyword>
<dbReference type="AlphaFoldDB" id="A0A553ZEJ9"/>
<dbReference type="RefSeq" id="WP_143940435.1">
    <property type="nucleotide sequence ID" value="NZ_VKLS01000163.1"/>
</dbReference>
<evidence type="ECO:0000313" key="1">
    <source>
        <dbReference type="EMBL" id="TSB39849.1"/>
    </source>
</evidence>
<evidence type="ECO:0008006" key="3">
    <source>
        <dbReference type="Google" id="ProtNLM"/>
    </source>
</evidence>
<organism evidence="1 2">
    <name type="scientific">Streptomyces benahoarensis</name>
    <dbReference type="NCBI Taxonomy" id="2595054"/>
    <lineage>
        <taxon>Bacteria</taxon>
        <taxon>Bacillati</taxon>
        <taxon>Actinomycetota</taxon>
        <taxon>Actinomycetes</taxon>
        <taxon>Kitasatosporales</taxon>
        <taxon>Streptomycetaceae</taxon>
        <taxon>Streptomyces</taxon>
    </lineage>
</organism>
<evidence type="ECO:0000313" key="2">
    <source>
        <dbReference type="Proteomes" id="UP000320888"/>
    </source>
</evidence>
<comment type="caution">
    <text evidence="1">The sequence shown here is derived from an EMBL/GenBank/DDBJ whole genome shotgun (WGS) entry which is preliminary data.</text>
</comment>
<dbReference type="EMBL" id="VKLS01000163">
    <property type="protein sequence ID" value="TSB39849.1"/>
    <property type="molecule type" value="Genomic_DNA"/>
</dbReference>
<dbReference type="Proteomes" id="UP000320888">
    <property type="component" value="Unassembled WGS sequence"/>
</dbReference>
<dbReference type="Gene3D" id="3.40.50.720">
    <property type="entry name" value="NAD(P)-binding Rossmann-like Domain"/>
    <property type="match status" value="1"/>
</dbReference>
<dbReference type="SUPFAM" id="SSF51735">
    <property type="entry name" value="NAD(P)-binding Rossmann-fold domains"/>
    <property type="match status" value="1"/>
</dbReference>
<dbReference type="OrthoDB" id="4327503at2"/>
<reference evidence="1 2" key="1">
    <citation type="submission" date="2019-07" db="EMBL/GenBank/DDBJ databases">
        <title>Draft genome for Streptomyces benahoarensis MZ03-48.</title>
        <authorList>
            <person name="Gonzalez-Pimentel J.L."/>
        </authorList>
    </citation>
    <scope>NUCLEOTIDE SEQUENCE [LARGE SCALE GENOMIC DNA]</scope>
    <source>
        <strain evidence="1 2">MZ03-48</strain>
    </source>
</reference>
<name>A0A553ZEJ9_9ACTN</name>